<dbReference type="EMBL" id="JAVRJZ010000002">
    <property type="protein sequence ID" value="KAK2725875.1"/>
    <property type="molecule type" value="Genomic_DNA"/>
</dbReference>
<dbReference type="Proteomes" id="UP001187531">
    <property type="component" value="Unassembled WGS sequence"/>
</dbReference>
<protein>
    <submittedName>
        <fullName evidence="1">Uncharacterized protein</fullName>
    </submittedName>
</protein>
<evidence type="ECO:0000313" key="2">
    <source>
        <dbReference type="Proteomes" id="UP001187531"/>
    </source>
</evidence>
<dbReference type="PANTHER" id="PTHR47272">
    <property type="entry name" value="DDE_TNP_1_7 DOMAIN-CONTAINING PROTEIN"/>
    <property type="match status" value="1"/>
</dbReference>
<proteinExistence type="predicted"/>
<organism evidence="1 2">
    <name type="scientific">Artemia franciscana</name>
    <name type="common">Brine shrimp</name>
    <name type="synonym">Artemia sanfranciscana</name>
    <dbReference type="NCBI Taxonomy" id="6661"/>
    <lineage>
        <taxon>Eukaryota</taxon>
        <taxon>Metazoa</taxon>
        <taxon>Ecdysozoa</taxon>
        <taxon>Arthropoda</taxon>
        <taxon>Crustacea</taxon>
        <taxon>Branchiopoda</taxon>
        <taxon>Anostraca</taxon>
        <taxon>Artemiidae</taxon>
        <taxon>Artemia</taxon>
    </lineage>
</organism>
<gene>
    <name evidence="1" type="ORF">QYM36_000372</name>
</gene>
<reference evidence="1" key="1">
    <citation type="submission" date="2023-07" db="EMBL/GenBank/DDBJ databases">
        <title>Chromosome-level genome assembly of Artemia franciscana.</title>
        <authorList>
            <person name="Jo E."/>
        </authorList>
    </citation>
    <scope>NUCLEOTIDE SEQUENCE</scope>
    <source>
        <tissue evidence="1">Whole body</tissue>
    </source>
</reference>
<sequence>MYIHSIKKKVEDEYSTIIKKLCSRPISLAKAVNFVLCPDNAFDLEYLPSKDQNPSNPQHVPPDEALKELLGVEAETGRIEPTTMTVRLKEEAHVTSGWKRSQIGYDNKPIHLISIYAAVDPEYACERWDGKQKEHIEVKRPHCVKEYNRFMGGVYLADMLIELYKLDFKSQNK</sequence>
<keyword evidence="2" id="KW-1185">Reference proteome</keyword>
<evidence type="ECO:0000313" key="1">
    <source>
        <dbReference type="EMBL" id="KAK2725875.1"/>
    </source>
</evidence>
<comment type="caution">
    <text evidence="1">The sequence shown here is derived from an EMBL/GenBank/DDBJ whole genome shotgun (WGS) entry which is preliminary data.</text>
</comment>
<accession>A0AA88I7Z1</accession>
<name>A0AA88I7Z1_ARTSF</name>
<dbReference type="AlphaFoldDB" id="A0AA88I7Z1"/>